<evidence type="ECO:0000313" key="3">
    <source>
        <dbReference type="Proteomes" id="UP000527324"/>
    </source>
</evidence>
<dbReference type="EMBL" id="JACHOQ010000016">
    <property type="protein sequence ID" value="MBB5741460.1"/>
    <property type="molecule type" value="Genomic_DNA"/>
</dbReference>
<evidence type="ECO:0000313" key="2">
    <source>
        <dbReference type="EMBL" id="MBB5741460.1"/>
    </source>
</evidence>
<organism evidence="2 3">
    <name type="scientific">Brevundimonas aurantiaca</name>
    <dbReference type="NCBI Taxonomy" id="74316"/>
    <lineage>
        <taxon>Bacteria</taxon>
        <taxon>Pseudomonadati</taxon>
        <taxon>Pseudomonadota</taxon>
        <taxon>Alphaproteobacteria</taxon>
        <taxon>Caulobacterales</taxon>
        <taxon>Caulobacteraceae</taxon>
        <taxon>Brevundimonas</taxon>
    </lineage>
</organism>
<dbReference type="AlphaFoldDB" id="A0A7W9F9W5"/>
<evidence type="ECO:0000259" key="1">
    <source>
        <dbReference type="PROSITE" id="PS50837"/>
    </source>
</evidence>
<dbReference type="SUPFAM" id="SSF52540">
    <property type="entry name" value="P-loop containing nucleoside triphosphate hydrolases"/>
    <property type="match status" value="1"/>
</dbReference>
<name>A0A7W9F9W5_9CAUL</name>
<gene>
    <name evidence="2" type="ORF">GGQ93_003203</name>
</gene>
<dbReference type="InterPro" id="IPR027417">
    <property type="entry name" value="P-loop_NTPase"/>
</dbReference>
<reference evidence="2 3" key="1">
    <citation type="submission" date="2020-08" db="EMBL/GenBank/DDBJ databases">
        <title>Genomic Encyclopedia of Type Strains, Phase IV (KMG-IV): sequencing the most valuable type-strain genomes for metagenomic binning, comparative biology and taxonomic classification.</title>
        <authorList>
            <person name="Goeker M."/>
        </authorList>
    </citation>
    <scope>NUCLEOTIDE SEQUENCE [LARGE SCALE GENOMIC DNA]</scope>
    <source>
        <strain evidence="2 3">DSM 4731</strain>
    </source>
</reference>
<dbReference type="RefSeq" id="WP_183218348.1">
    <property type="nucleotide sequence ID" value="NZ_CAJFZW010000046.1"/>
</dbReference>
<dbReference type="InterPro" id="IPR007111">
    <property type="entry name" value="NACHT_NTPase"/>
</dbReference>
<comment type="caution">
    <text evidence="2">The sequence shown here is derived from an EMBL/GenBank/DDBJ whole genome shotgun (WGS) entry which is preliminary data.</text>
</comment>
<dbReference type="PROSITE" id="PS50837">
    <property type="entry name" value="NACHT"/>
    <property type="match status" value="1"/>
</dbReference>
<accession>A0A7W9F9W5</accession>
<dbReference type="Gene3D" id="3.40.50.300">
    <property type="entry name" value="P-loop containing nucleotide triphosphate hydrolases"/>
    <property type="match status" value="1"/>
</dbReference>
<dbReference type="Proteomes" id="UP000527324">
    <property type="component" value="Unassembled WGS sequence"/>
</dbReference>
<keyword evidence="3" id="KW-1185">Reference proteome</keyword>
<sequence length="647" mass="71855">MAESEGEVVGLIDEVVAWLATEDPTPLAILGGYGAGKSSFAKRLVTQQAAQALTDPSARRPILIKLGGLSRYSDLEGFLGAMLTSQHNVRGYNFTRFLDFNSKGRFLIVLDGFDEMKHAMSFSEFRAQVGQFNQLITPGAKVVLLGRPSAFTTDAEHHYVLKGRIPAQDRWRKLPGWPEFREYRLADFSDAERDLFIAGFLAYQAGTSGDGGADAEWVDKRRQEVSELAAADPAVFGRPVHLKILAEMAADREQDLTRLRRSPSRWSLYDEFFQSLARREAEKPARTPIGEKDRLRFLAELAFWLWRDRAAATSFVAEVIPSDLLADLPDGDAHEVEHKRREYLAGAFLERKAGDIYYFPHRSFAEFLVASRMLSCPPQAGDHVLYGTLAQEGVLEFLQTPENQPRLRAWAETFVSAQGSLRPSYIRLLIDAFGGPNPLIQHIPSTYWTLPIRLIGGSLKIDPSNLAPLRTAMMQARVPELALALQLLEPHGVLASEDTVRQALEPMIAGVLIERTLGHVRELPQNDRLSVDGEEGERMRALATAGVKEIAAGRTGRVVSMNWLGLLEGAWAASQAHGVVLKTHAPQQASGYPPLELPLDVVLSTIPVASRPRIQGFLHKLSDLRHIIVVARRNPRTIAADRPIRRP</sequence>
<protein>
    <recommendedName>
        <fullName evidence="1">NACHT domain-containing protein</fullName>
    </recommendedName>
</protein>
<proteinExistence type="predicted"/>
<feature type="domain" description="NACHT" evidence="1">
    <location>
        <begin position="25"/>
        <end position="150"/>
    </location>
</feature>